<accession>A0A483G0D8</accession>
<sequence>MKLSLFFISVITFLLAISPIAYSDNTIIPDRVYDPYRNSAVTPDGTVYDRLTGGVLKASEHPQPNFGFPVQSSSDSCDTTYVKARTEDGRLLVTSDGVTLHVVDNIVDVAHWQPNDELRVCGDRVINIDDNTSSSFTYN</sequence>
<gene>
    <name evidence="2" type="ORF">ETE86_26595</name>
</gene>
<dbReference type="RefSeq" id="WP_128336926.1">
    <property type="nucleotide sequence ID" value="NZ_AP024179.1"/>
</dbReference>
<comment type="caution">
    <text evidence="2">The sequence shown here is derived from an EMBL/GenBank/DDBJ whole genome shotgun (WGS) entry which is preliminary data.</text>
</comment>
<dbReference type="AlphaFoldDB" id="A0A483G0D8"/>
<feature type="signal peptide" evidence="1">
    <location>
        <begin position="1"/>
        <end position="23"/>
    </location>
</feature>
<evidence type="ECO:0000313" key="2">
    <source>
        <dbReference type="EMBL" id="TCX01493.1"/>
    </source>
</evidence>
<organism evidence="2">
    <name type="scientific">Klebsiella pneumoniae</name>
    <dbReference type="NCBI Taxonomy" id="573"/>
    <lineage>
        <taxon>Bacteria</taxon>
        <taxon>Pseudomonadati</taxon>
        <taxon>Pseudomonadota</taxon>
        <taxon>Gammaproteobacteria</taxon>
        <taxon>Enterobacterales</taxon>
        <taxon>Enterobacteriaceae</taxon>
        <taxon>Klebsiella/Raoultella group</taxon>
        <taxon>Klebsiella</taxon>
        <taxon>Klebsiella pneumoniae complex</taxon>
    </lineage>
</organism>
<feature type="chain" id="PRO_5019798426" evidence="1">
    <location>
        <begin position="24"/>
        <end position="139"/>
    </location>
</feature>
<name>A0A483G0D8_KLEPN</name>
<dbReference type="EMBL" id="SDCC01000054">
    <property type="protein sequence ID" value="TCX01493.1"/>
    <property type="molecule type" value="Genomic_DNA"/>
</dbReference>
<protein>
    <submittedName>
        <fullName evidence="2">Uncharacterized protein</fullName>
    </submittedName>
</protein>
<reference evidence="2" key="1">
    <citation type="submission" date="2019-01" db="EMBL/GenBank/DDBJ databases">
        <authorList>
            <person name="Lista F."/>
            <person name="Anselmo A."/>
        </authorList>
    </citation>
    <scope>NUCLEOTIDE SEQUENCE</scope>
    <source>
        <strain evidence="2">20S</strain>
    </source>
</reference>
<keyword evidence="1" id="KW-0732">Signal</keyword>
<proteinExistence type="predicted"/>
<evidence type="ECO:0000256" key="1">
    <source>
        <dbReference type="SAM" id="SignalP"/>
    </source>
</evidence>